<keyword evidence="6" id="KW-0378">Hydrolase</keyword>
<dbReference type="InterPro" id="IPR027266">
    <property type="entry name" value="TrmE/GcvT-like"/>
</dbReference>
<keyword evidence="3 6" id="KW-0547">Nucleotide-binding</keyword>
<dbReference type="PANTHER" id="PTHR42714:SF2">
    <property type="entry name" value="TRNA MODIFICATION GTPASE GTPBP3, MITOCHONDRIAL"/>
    <property type="match status" value="1"/>
</dbReference>
<feature type="binding site" evidence="6">
    <location>
        <position position="25"/>
    </location>
    <ligand>
        <name>(6S)-5-formyl-5,6,7,8-tetrahydrofolate</name>
        <dbReference type="ChEBI" id="CHEBI:57457"/>
    </ligand>
</feature>
<dbReference type="GO" id="GO:0005829">
    <property type="term" value="C:cytosol"/>
    <property type="evidence" value="ECO:0007669"/>
    <property type="project" value="TreeGrafter"/>
</dbReference>
<feature type="domain" description="TrmE-type G" evidence="8">
    <location>
        <begin position="217"/>
        <end position="379"/>
    </location>
</feature>
<keyword evidence="6" id="KW-0460">Magnesium</keyword>
<dbReference type="GO" id="GO:0005525">
    <property type="term" value="F:GTP binding"/>
    <property type="evidence" value="ECO:0007669"/>
    <property type="project" value="UniProtKB-UniRule"/>
</dbReference>
<proteinExistence type="inferred from homology"/>
<comment type="subunit">
    <text evidence="6">Homodimer. Heterotetramer of two MnmE and two MnmG subunits.</text>
</comment>
<dbReference type="NCBIfam" id="TIGR00450">
    <property type="entry name" value="mnmE_trmE_thdF"/>
    <property type="match status" value="1"/>
</dbReference>
<dbReference type="GO" id="GO:0030488">
    <property type="term" value="P:tRNA methylation"/>
    <property type="evidence" value="ECO:0007669"/>
    <property type="project" value="TreeGrafter"/>
</dbReference>
<dbReference type="CDD" id="cd14858">
    <property type="entry name" value="TrmE_N"/>
    <property type="match status" value="1"/>
</dbReference>
<dbReference type="EC" id="3.6.-.-" evidence="6"/>
<dbReference type="Gene3D" id="3.30.1360.120">
    <property type="entry name" value="Probable tRNA modification gtpase trme, domain 1"/>
    <property type="match status" value="1"/>
</dbReference>
<dbReference type="GO" id="GO:0046872">
    <property type="term" value="F:metal ion binding"/>
    <property type="evidence" value="ECO:0007669"/>
    <property type="project" value="UniProtKB-KW"/>
</dbReference>
<dbReference type="GO" id="GO:0003924">
    <property type="term" value="F:GTPase activity"/>
    <property type="evidence" value="ECO:0007669"/>
    <property type="project" value="UniProtKB-UniRule"/>
</dbReference>
<feature type="binding site" evidence="6">
    <location>
        <begin position="227"/>
        <end position="232"/>
    </location>
    <ligand>
        <name>GTP</name>
        <dbReference type="ChEBI" id="CHEBI:37565"/>
    </ligand>
</feature>
<dbReference type="InterPro" id="IPR027417">
    <property type="entry name" value="P-loop_NTPase"/>
</dbReference>
<dbReference type="Gene3D" id="3.40.50.300">
    <property type="entry name" value="P-loop containing nucleotide triphosphate hydrolases"/>
    <property type="match status" value="1"/>
</dbReference>
<gene>
    <name evidence="6 9" type="primary">mnmE</name>
    <name evidence="6" type="synonym">trmE</name>
    <name evidence="9" type="ORF">EVB02_03740</name>
</gene>
<dbReference type="Pfam" id="PF12631">
    <property type="entry name" value="MnmE_helical"/>
    <property type="match status" value="1"/>
</dbReference>
<dbReference type="NCBIfam" id="TIGR00231">
    <property type="entry name" value="small_GTP"/>
    <property type="match status" value="1"/>
</dbReference>
<dbReference type="NCBIfam" id="NF003661">
    <property type="entry name" value="PRK05291.1-3"/>
    <property type="match status" value="1"/>
</dbReference>
<evidence type="ECO:0000313" key="9">
    <source>
        <dbReference type="EMBL" id="RZO04965.1"/>
    </source>
</evidence>
<sequence>MASNDIDTIVAISTPRGTGGISIVRLSGYDIEQFCEHLFSAKLVPKRALFKRFLDSKKMVIDEGIAIYFPSPESFTGECVLELHCHGGHVITDMIVTRCLELGARMARPGEFTERAFLNGKLDLAQAEGISDLINASSKSAARSASLSMQGEFSFQVREIVEDIIEMRKFVEACIDFPAEDIDFLDNRDLKKRLVSCIKKLNLVIKRAHQGRILQEGINVALTGKPNAGKSTLFNLLTGYDSAIVTSTPGTTRDVLREKVLINDVPIFLSDSAGLRESDEEIEKEGIRRAEEEIKAADVVLYIVDCSNGSANQELAHLLPGVVKLCSDGSSFAVVFNKIDMFDFKKSDVSHCLYPFHLISAKEGLGINELKNFITDLVGLDEIVEGVFSARKRHLIALGEALKFIEIGKKQLNNTGSGELLAEDLKSAQNNLSSIVGSYSPDDLLGEIFSSFCIGK</sequence>
<comment type="caution">
    <text evidence="9">The sequence shown here is derived from an EMBL/GenBank/DDBJ whole genome shotgun (WGS) entry which is preliminary data.</text>
</comment>
<comment type="subcellular location">
    <subcellularLocation>
        <location evidence="6">Cytoplasm</location>
    </subcellularLocation>
</comment>
<feature type="binding site" evidence="6">
    <location>
        <position position="231"/>
    </location>
    <ligand>
        <name>Mg(2+)</name>
        <dbReference type="ChEBI" id="CHEBI:18420"/>
    </ligand>
</feature>
<comment type="similarity">
    <text evidence="1 6 7">Belongs to the TRAFAC class TrmE-Era-EngA-EngB-Septin-like GTPase superfamily. TrmE GTPase family.</text>
</comment>
<keyword evidence="4 6" id="KW-0630">Potassium</keyword>
<keyword evidence="5 6" id="KW-0342">GTP-binding</keyword>
<feature type="binding site" evidence="6">
    <location>
        <position position="82"/>
    </location>
    <ligand>
        <name>(6S)-5-formyl-5,6,7,8-tetrahydrofolate</name>
        <dbReference type="ChEBI" id="CHEBI:57457"/>
    </ligand>
</feature>
<dbReference type="PANTHER" id="PTHR42714">
    <property type="entry name" value="TRNA MODIFICATION GTPASE GTPBP3"/>
    <property type="match status" value="1"/>
</dbReference>
<dbReference type="HAMAP" id="MF_00379">
    <property type="entry name" value="GTPase_MnmE"/>
    <property type="match status" value="1"/>
</dbReference>
<dbReference type="PROSITE" id="PS51709">
    <property type="entry name" value="G_TRME"/>
    <property type="match status" value="1"/>
</dbReference>
<dbReference type="InterPro" id="IPR018948">
    <property type="entry name" value="GTP-bd_TrmE_N"/>
</dbReference>
<dbReference type="InterPro" id="IPR004520">
    <property type="entry name" value="GTPase_MnmE"/>
</dbReference>
<protein>
    <recommendedName>
        <fullName evidence="6">tRNA modification GTPase MnmE</fullName>
        <ecNumber evidence="6">3.6.-.-</ecNumber>
    </recommendedName>
</protein>
<evidence type="ECO:0000256" key="5">
    <source>
        <dbReference type="ARBA" id="ARBA00023134"/>
    </source>
</evidence>
<comment type="function">
    <text evidence="6">Exhibits a very high intrinsic GTPase hydrolysis rate. Involved in the addition of a carboxymethylaminomethyl (cmnm) group at the wobble position (U34) of certain tRNAs, forming tRNA-cmnm(5)s(2)U34.</text>
</comment>
<dbReference type="Pfam" id="PF01926">
    <property type="entry name" value="MMR_HSR1"/>
    <property type="match status" value="1"/>
</dbReference>
<dbReference type="CDD" id="cd04164">
    <property type="entry name" value="trmE"/>
    <property type="match status" value="1"/>
</dbReference>
<dbReference type="EMBL" id="SHBO01000050">
    <property type="protein sequence ID" value="RZO04965.1"/>
    <property type="molecule type" value="Genomic_DNA"/>
</dbReference>
<feature type="binding site" evidence="6">
    <location>
        <begin position="271"/>
        <end position="274"/>
    </location>
    <ligand>
        <name>GTP</name>
        <dbReference type="ChEBI" id="CHEBI:37565"/>
    </ligand>
</feature>
<keyword evidence="6" id="KW-0963">Cytoplasm</keyword>
<evidence type="ECO:0000259" key="8">
    <source>
        <dbReference type="PROSITE" id="PS51709"/>
    </source>
</evidence>
<dbReference type="Pfam" id="PF10396">
    <property type="entry name" value="TrmE_N"/>
    <property type="match status" value="1"/>
</dbReference>
<evidence type="ECO:0000256" key="7">
    <source>
        <dbReference type="RuleBase" id="RU003313"/>
    </source>
</evidence>
<dbReference type="PRINTS" id="PR00326">
    <property type="entry name" value="GTP1OBG"/>
</dbReference>
<comment type="cofactor">
    <cofactor evidence="6">
        <name>K(+)</name>
        <dbReference type="ChEBI" id="CHEBI:29103"/>
    </cofactor>
    <text evidence="6">Binds 1 potassium ion per subunit.</text>
</comment>
<feature type="binding site" evidence="6">
    <location>
        <begin position="246"/>
        <end position="252"/>
    </location>
    <ligand>
        <name>GTP</name>
        <dbReference type="ChEBI" id="CHEBI:37565"/>
    </ligand>
</feature>
<dbReference type="Proteomes" id="UP000318148">
    <property type="component" value="Unassembled WGS sequence"/>
</dbReference>
<evidence type="ECO:0000256" key="4">
    <source>
        <dbReference type="ARBA" id="ARBA00022958"/>
    </source>
</evidence>
<feature type="binding site" evidence="6">
    <location>
        <position position="456"/>
    </location>
    <ligand>
        <name>(6S)-5-formyl-5,6,7,8-tetrahydrofolate</name>
        <dbReference type="ChEBI" id="CHEBI:57457"/>
    </ligand>
</feature>
<feature type="binding site" evidence="6">
    <location>
        <position position="121"/>
    </location>
    <ligand>
        <name>(6S)-5-formyl-5,6,7,8-tetrahydrofolate</name>
        <dbReference type="ChEBI" id="CHEBI:57457"/>
    </ligand>
</feature>
<dbReference type="Gene3D" id="1.20.120.430">
    <property type="entry name" value="tRNA modification GTPase MnmE domain 2"/>
    <property type="match status" value="1"/>
</dbReference>
<name>A0A520LK25_9GAMM</name>
<keyword evidence="2 6" id="KW-0819">tRNA processing</keyword>
<dbReference type="InterPro" id="IPR031168">
    <property type="entry name" value="G_TrmE"/>
</dbReference>
<dbReference type="InterPro" id="IPR025867">
    <property type="entry name" value="MnmE_helical"/>
</dbReference>
<keyword evidence="6" id="KW-0479">Metal-binding</keyword>
<evidence type="ECO:0000313" key="10">
    <source>
        <dbReference type="Proteomes" id="UP000318148"/>
    </source>
</evidence>
<dbReference type="GO" id="GO:0002098">
    <property type="term" value="P:tRNA wobble uridine modification"/>
    <property type="evidence" value="ECO:0007669"/>
    <property type="project" value="TreeGrafter"/>
</dbReference>
<dbReference type="InterPro" id="IPR005225">
    <property type="entry name" value="Small_GTP-bd"/>
</dbReference>
<evidence type="ECO:0000256" key="6">
    <source>
        <dbReference type="HAMAP-Rule" id="MF_00379"/>
    </source>
</evidence>
<dbReference type="SUPFAM" id="SSF52540">
    <property type="entry name" value="P-loop containing nucleoside triphosphate hydrolases"/>
    <property type="match status" value="1"/>
</dbReference>
<evidence type="ECO:0000256" key="2">
    <source>
        <dbReference type="ARBA" id="ARBA00022694"/>
    </source>
</evidence>
<reference evidence="9 10" key="1">
    <citation type="submission" date="2019-02" db="EMBL/GenBank/DDBJ databases">
        <title>Prokaryotic population dynamics and viral predation in marine succession experiment using metagenomics: the confinement effect.</title>
        <authorList>
            <person name="Haro-Moreno J.M."/>
            <person name="Rodriguez-Valera F."/>
            <person name="Lopez-Perez M."/>
        </authorList>
    </citation>
    <scope>NUCLEOTIDE SEQUENCE [LARGE SCALE GENOMIC DNA]</scope>
    <source>
        <strain evidence="9">MED-G169</strain>
    </source>
</reference>
<organism evidence="9 10">
    <name type="scientific">SAR92 clade bacterium</name>
    <dbReference type="NCBI Taxonomy" id="2315479"/>
    <lineage>
        <taxon>Bacteria</taxon>
        <taxon>Pseudomonadati</taxon>
        <taxon>Pseudomonadota</taxon>
        <taxon>Gammaproteobacteria</taxon>
        <taxon>Cellvibrionales</taxon>
        <taxon>Porticoccaceae</taxon>
        <taxon>SAR92 clade</taxon>
    </lineage>
</organism>
<evidence type="ECO:0000256" key="1">
    <source>
        <dbReference type="ARBA" id="ARBA00011043"/>
    </source>
</evidence>
<dbReference type="InterPro" id="IPR027368">
    <property type="entry name" value="MnmE_dom2"/>
</dbReference>
<feature type="binding site" evidence="6">
    <location>
        <position position="252"/>
    </location>
    <ligand>
        <name>Mg(2+)</name>
        <dbReference type="ChEBI" id="CHEBI:18420"/>
    </ligand>
</feature>
<dbReference type="AlphaFoldDB" id="A0A520LK25"/>
<dbReference type="InterPro" id="IPR006073">
    <property type="entry name" value="GTP-bd"/>
</dbReference>
<comment type="caution">
    <text evidence="6">Lacks conserved residue(s) required for the propagation of feature annotation.</text>
</comment>
<evidence type="ECO:0000256" key="3">
    <source>
        <dbReference type="ARBA" id="ARBA00022741"/>
    </source>
</evidence>
<accession>A0A520LK25</accession>